<dbReference type="GO" id="GO:0004853">
    <property type="term" value="F:uroporphyrinogen decarboxylase activity"/>
    <property type="evidence" value="ECO:0007669"/>
    <property type="project" value="UniProtKB-EC"/>
</dbReference>
<dbReference type="InterPro" id="IPR000257">
    <property type="entry name" value="Uroporphyrinogen_deCOase"/>
</dbReference>
<dbReference type="EMBL" id="JAUSWN010000018">
    <property type="protein sequence ID" value="MDQ0480390.1"/>
    <property type="molecule type" value="Genomic_DNA"/>
</dbReference>
<evidence type="ECO:0000259" key="1">
    <source>
        <dbReference type="Pfam" id="PF01208"/>
    </source>
</evidence>
<dbReference type="Proteomes" id="UP001224418">
    <property type="component" value="Unassembled WGS sequence"/>
</dbReference>
<evidence type="ECO:0000313" key="3">
    <source>
        <dbReference type="Proteomes" id="UP001224418"/>
    </source>
</evidence>
<dbReference type="EC" id="4.1.1.37" evidence="2"/>
<proteinExistence type="predicted"/>
<organism evidence="2 3">
    <name type="scientific">Hathewaya limosa</name>
    <name type="common">Clostridium limosum</name>
    <dbReference type="NCBI Taxonomy" id="1536"/>
    <lineage>
        <taxon>Bacteria</taxon>
        <taxon>Bacillati</taxon>
        <taxon>Bacillota</taxon>
        <taxon>Clostridia</taxon>
        <taxon>Eubacteriales</taxon>
        <taxon>Clostridiaceae</taxon>
        <taxon>Hathewaya</taxon>
    </lineage>
</organism>
<evidence type="ECO:0000313" key="2">
    <source>
        <dbReference type="EMBL" id="MDQ0480390.1"/>
    </source>
</evidence>
<dbReference type="InterPro" id="IPR052024">
    <property type="entry name" value="Methanogen_methyltrans"/>
</dbReference>
<dbReference type="PANTHER" id="PTHR47099">
    <property type="entry name" value="METHYLCOBAMIDE:COM METHYLTRANSFERASE MTBA"/>
    <property type="match status" value="1"/>
</dbReference>
<reference evidence="2 3" key="1">
    <citation type="submission" date="2023-07" db="EMBL/GenBank/DDBJ databases">
        <title>Genomic Encyclopedia of Type Strains, Phase IV (KMG-IV): sequencing the most valuable type-strain genomes for metagenomic binning, comparative biology and taxonomic classification.</title>
        <authorList>
            <person name="Goeker M."/>
        </authorList>
    </citation>
    <scope>NUCLEOTIDE SEQUENCE [LARGE SCALE GENOMIC DNA]</scope>
    <source>
        <strain evidence="2 3">DSM 1400</strain>
    </source>
</reference>
<dbReference type="Pfam" id="PF01208">
    <property type="entry name" value="URO-D"/>
    <property type="match status" value="1"/>
</dbReference>
<accession>A0ABU0JTH6</accession>
<dbReference type="RefSeq" id="WP_307356355.1">
    <property type="nucleotide sequence ID" value="NZ_BAAACJ010000031.1"/>
</dbReference>
<comment type="caution">
    <text evidence="2">The sequence shown here is derived from an EMBL/GenBank/DDBJ whole genome shotgun (WGS) entry which is preliminary data.</text>
</comment>
<sequence length="353" mass="39864">MIDKLTAEERMKKLILGEKIDRIPVIPHMEAYAAQICNLSAREYYLNPEKAFKAQIWAKNLHNHDGGIGYGLPEAFTMDFGGEVEFPTTPKFSLPKVSKRPILSVQEIKNIKIPNIEFAEGASRILKFNKICYENGLGVGISAGSPMNIVQCIIGTDTLLRWFIKEPNAVHELLKIATEYIIYTGKYYINEFGKGNVSAGMSFPMECNAIMSPKTFEKFSVPCIKKILNVYKELGIKIGSIHLCGNHKRNLKYWKNEIKLEKRTLITTGYEMDLKDLADYFGEDYIIGGNVKNTTLQMGTPDEVYEESRQIIEKMKFNKGGFVLTPDCTLMTTTPAANLYAMIKAARDFGSYD</sequence>
<protein>
    <submittedName>
        <fullName evidence="2">Uroporphyrinogen decarboxylase</fullName>
        <ecNumber evidence="2">4.1.1.37</ecNumber>
    </submittedName>
</protein>
<name>A0ABU0JTH6_HATLI</name>
<keyword evidence="3" id="KW-1185">Reference proteome</keyword>
<keyword evidence="2" id="KW-0456">Lyase</keyword>
<dbReference type="Gene3D" id="3.20.20.210">
    <property type="match status" value="1"/>
</dbReference>
<dbReference type="SUPFAM" id="SSF51726">
    <property type="entry name" value="UROD/MetE-like"/>
    <property type="match status" value="1"/>
</dbReference>
<feature type="domain" description="Uroporphyrinogen decarboxylase (URO-D)" evidence="1">
    <location>
        <begin position="7"/>
        <end position="348"/>
    </location>
</feature>
<dbReference type="PANTHER" id="PTHR47099:SF1">
    <property type="entry name" value="METHYLCOBAMIDE:COM METHYLTRANSFERASE MTBA"/>
    <property type="match status" value="1"/>
</dbReference>
<gene>
    <name evidence="2" type="ORF">QOZ93_002138</name>
</gene>
<dbReference type="InterPro" id="IPR038071">
    <property type="entry name" value="UROD/MetE-like_sf"/>
</dbReference>